<keyword evidence="1" id="KW-0732">Signal</keyword>
<dbReference type="InterPro" id="IPR026364">
    <property type="entry name" value="Ax21"/>
</dbReference>
<dbReference type="AlphaFoldDB" id="A0A0A2WH00"/>
<keyword evidence="3" id="KW-1185">Reference proteome</keyword>
<name>A0A0A2WH00_9GAMM</name>
<dbReference type="Proteomes" id="UP000030518">
    <property type="component" value="Unassembled WGS sequence"/>
</dbReference>
<dbReference type="PATRIC" id="fig|1300345.3.peg.2888"/>
<feature type="chain" id="PRO_5002007205" evidence="1">
    <location>
        <begin position="38"/>
        <end position="201"/>
    </location>
</feature>
<sequence>MRRGAQHRAHIHPEVFLMRCSLFALVLLAAAPFTASATDVLSYDYVEAGYVKSDSRDDASGYGITGSVSIDERFNLFGSYVDQNSDRFNGVDLRQWSVGAGFHHSVKDNVDLVARLAWNSVDTAQTKEYDGVSAEAGVRAAMGAHFETWALAGYGDVDAGNGEFYGRLGAQAKFGKHFGLAGDVKLISGDTQWFVGPRFSW</sequence>
<accession>A0A0A2WH00</accession>
<organism evidence="2 3">
    <name type="scientific">Lysobacter dokdonensis DS-58</name>
    <dbReference type="NCBI Taxonomy" id="1300345"/>
    <lineage>
        <taxon>Bacteria</taxon>
        <taxon>Pseudomonadati</taxon>
        <taxon>Pseudomonadota</taxon>
        <taxon>Gammaproteobacteria</taxon>
        <taxon>Lysobacterales</taxon>
        <taxon>Lysobacteraceae</taxon>
        <taxon>Noviluteimonas</taxon>
    </lineage>
</organism>
<protein>
    <submittedName>
        <fullName evidence="2">Activator of XA21-mediated immunity Ax21</fullName>
    </submittedName>
</protein>
<dbReference type="SUPFAM" id="SSF56935">
    <property type="entry name" value="Porins"/>
    <property type="match status" value="1"/>
</dbReference>
<gene>
    <name evidence="2" type="ORF">LF41_1841</name>
</gene>
<reference evidence="2 3" key="1">
    <citation type="submission" date="2014-09" db="EMBL/GenBank/DDBJ databases">
        <title>Genome sequences of Lysobacter dokdonensis DS-58.</title>
        <authorList>
            <person name="Kim J.F."/>
            <person name="Kwak M.-J."/>
        </authorList>
    </citation>
    <scope>NUCLEOTIDE SEQUENCE [LARGE SCALE GENOMIC DNA]</scope>
    <source>
        <strain evidence="2 3">DS-58</strain>
    </source>
</reference>
<dbReference type="EMBL" id="JRKJ01000023">
    <property type="protein sequence ID" value="KGQ17987.1"/>
    <property type="molecule type" value="Genomic_DNA"/>
</dbReference>
<dbReference type="eggNOG" id="COG3637">
    <property type="taxonomic scope" value="Bacteria"/>
</dbReference>
<dbReference type="NCBIfam" id="NF041455">
    <property type="entry name" value="DSF_Ax21"/>
    <property type="match status" value="1"/>
</dbReference>
<dbReference type="STRING" id="1300345.LF41_1841"/>
<feature type="signal peptide" evidence="1">
    <location>
        <begin position="1"/>
        <end position="37"/>
    </location>
</feature>
<evidence type="ECO:0000313" key="3">
    <source>
        <dbReference type="Proteomes" id="UP000030518"/>
    </source>
</evidence>
<comment type="caution">
    <text evidence="2">The sequence shown here is derived from an EMBL/GenBank/DDBJ whole genome shotgun (WGS) entry which is preliminary data.</text>
</comment>
<evidence type="ECO:0000256" key="1">
    <source>
        <dbReference type="SAM" id="SignalP"/>
    </source>
</evidence>
<proteinExistence type="predicted"/>
<evidence type="ECO:0000313" key="2">
    <source>
        <dbReference type="EMBL" id="KGQ17987.1"/>
    </source>
</evidence>